<dbReference type="GO" id="GO:0043565">
    <property type="term" value="F:sequence-specific DNA binding"/>
    <property type="evidence" value="ECO:0007669"/>
    <property type="project" value="TreeGrafter"/>
</dbReference>
<reference evidence="6" key="1">
    <citation type="submission" date="2019-11" db="EMBL/GenBank/DDBJ databases">
        <authorList>
            <person name="Feng L."/>
        </authorList>
    </citation>
    <scope>NUCLEOTIDE SEQUENCE</scope>
    <source>
        <strain evidence="6">CaerofaciensLFYP39</strain>
    </source>
</reference>
<organism evidence="6">
    <name type="scientific">Collinsella aerofaciens</name>
    <dbReference type="NCBI Taxonomy" id="74426"/>
    <lineage>
        <taxon>Bacteria</taxon>
        <taxon>Bacillati</taxon>
        <taxon>Actinomycetota</taxon>
        <taxon>Coriobacteriia</taxon>
        <taxon>Coriobacteriales</taxon>
        <taxon>Coriobacteriaceae</taxon>
        <taxon>Collinsella</taxon>
    </lineage>
</organism>
<proteinExistence type="predicted"/>
<dbReference type="InterPro" id="IPR002052">
    <property type="entry name" value="DNA_methylase_N6_adenine_CS"/>
</dbReference>
<dbReference type="PANTHER" id="PTHR30481:SF3">
    <property type="entry name" value="DNA ADENINE METHYLASE"/>
    <property type="match status" value="1"/>
</dbReference>
<evidence type="ECO:0000256" key="4">
    <source>
        <dbReference type="ARBA" id="ARBA00022691"/>
    </source>
</evidence>
<dbReference type="GO" id="GO:0009307">
    <property type="term" value="P:DNA restriction-modification system"/>
    <property type="evidence" value="ECO:0007669"/>
    <property type="project" value="InterPro"/>
</dbReference>
<dbReference type="GO" id="GO:0032259">
    <property type="term" value="P:methylation"/>
    <property type="evidence" value="ECO:0007669"/>
    <property type="project" value="UniProtKB-KW"/>
</dbReference>
<evidence type="ECO:0000256" key="2">
    <source>
        <dbReference type="ARBA" id="ARBA00022603"/>
    </source>
</evidence>
<evidence type="ECO:0000256" key="5">
    <source>
        <dbReference type="ARBA" id="ARBA00047942"/>
    </source>
</evidence>
<evidence type="ECO:0000313" key="6">
    <source>
        <dbReference type="EMBL" id="VYU18222.1"/>
    </source>
</evidence>
<evidence type="ECO:0000256" key="1">
    <source>
        <dbReference type="ARBA" id="ARBA00011900"/>
    </source>
</evidence>
<dbReference type="InterPro" id="IPR012327">
    <property type="entry name" value="MeTrfase_D12"/>
</dbReference>
<dbReference type="SUPFAM" id="SSF53335">
    <property type="entry name" value="S-adenosyl-L-methionine-dependent methyltransferases"/>
    <property type="match status" value="1"/>
</dbReference>
<dbReference type="EMBL" id="CACRTW010000027">
    <property type="protein sequence ID" value="VYU18222.1"/>
    <property type="molecule type" value="Genomic_DNA"/>
</dbReference>
<dbReference type="InterPro" id="IPR029063">
    <property type="entry name" value="SAM-dependent_MTases_sf"/>
</dbReference>
<keyword evidence="3 6" id="KW-0808">Transferase</keyword>
<evidence type="ECO:0000256" key="3">
    <source>
        <dbReference type="ARBA" id="ARBA00022679"/>
    </source>
</evidence>
<dbReference type="GO" id="GO:1904047">
    <property type="term" value="F:S-adenosyl-L-methionine binding"/>
    <property type="evidence" value="ECO:0007669"/>
    <property type="project" value="TreeGrafter"/>
</dbReference>
<keyword evidence="4" id="KW-0949">S-adenosyl-L-methionine</keyword>
<accession>A0A6N3CQU0</accession>
<gene>
    <name evidence="6" type="primary">dpnM_2</name>
    <name evidence="6" type="ORF">CALFYP39_01630</name>
</gene>
<comment type="catalytic activity">
    <reaction evidence="5">
        <text>a 2'-deoxyadenosine in DNA + S-adenosyl-L-methionine = an N(6)-methyl-2'-deoxyadenosine in DNA + S-adenosyl-L-homocysteine + H(+)</text>
        <dbReference type="Rhea" id="RHEA:15197"/>
        <dbReference type="Rhea" id="RHEA-COMP:12418"/>
        <dbReference type="Rhea" id="RHEA-COMP:12419"/>
        <dbReference type="ChEBI" id="CHEBI:15378"/>
        <dbReference type="ChEBI" id="CHEBI:57856"/>
        <dbReference type="ChEBI" id="CHEBI:59789"/>
        <dbReference type="ChEBI" id="CHEBI:90615"/>
        <dbReference type="ChEBI" id="CHEBI:90616"/>
        <dbReference type="EC" id="2.1.1.72"/>
    </reaction>
</comment>
<dbReference type="PROSITE" id="PS00092">
    <property type="entry name" value="N6_MTASE"/>
    <property type="match status" value="1"/>
</dbReference>
<dbReference type="GO" id="GO:0006298">
    <property type="term" value="P:mismatch repair"/>
    <property type="evidence" value="ECO:0007669"/>
    <property type="project" value="TreeGrafter"/>
</dbReference>
<dbReference type="PANTHER" id="PTHR30481">
    <property type="entry name" value="DNA ADENINE METHYLASE"/>
    <property type="match status" value="1"/>
</dbReference>
<name>A0A6N3CQU0_9ACTN</name>
<dbReference type="RefSeq" id="WP_156599970.1">
    <property type="nucleotide sequence ID" value="NZ_CACRTW010000027.1"/>
</dbReference>
<dbReference type="EC" id="2.1.1.72" evidence="1"/>
<dbReference type="Pfam" id="PF02086">
    <property type="entry name" value="MethyltransfD12"/>
    <property type="match status" value="1"/>
</dbReference>
<sequence length="186" mass="21213">MRACWLKWVGRDWSISADYIWLNYSDANNGIYRVNRKGQYNVPYGKKDSYKFNFQRIRHASEALQGATLLARSFEESLKDVKAGDLVFLDPPYTVAHNNNGFIEYNKKLFSLDDQFELKSCIDAISELGAFYILTNAHHEVIDGLFSPGSIKLDVSRSSTLGGRNARRGNTQEYIFTNIPQARIGE</sequence>
<dbReference type="AlphaFoldDB" id="A0A6N3CQU0"/>
<keyword evidence="2 6" id="KW-0489">Methyltransferase</keyword>
<dbReference type="Gene3D" id="3.40.50.150">
    <property type="entry name" value="Vaccinia Virus protein VP39"/>
    <property type="match status" value="1"/>
</dbReference>
<dbReference type="GO" id="GO:0009007">
    <property type="term" value="F:site-specific DNA-methyltransferase (adenine-specific) activity"/>
    <property type="evidence" value="ECO:0007669"/>
    <property type="project" value="UniProtKB-EC"/>
</dbReference>
<protein>
    <recommendedName>
        <fullName evidence="1">site-specific DNA-methyltransferase (adenine-specific)</fullName>
        <ecNumber evidence="1">2.1.1.72</ecNumber>
    </recommendedName>
</protein>